<dbReference type="CDD" id="cd03426">
    <property type="entry name" value="NUDIX_CoAse_Nudt7"/>
    <property type="match status" value="1"/>
</dbReference>
<comment type="cofactor">
    <cofactor evidence="1">
        <name>Mn(2+)</name>
        <dbReference type="ChEBI" id="CHEBI:29035"/>
    </cofactor>
</comment>
<dbReference type="PANTHER" id="PTHR12992:SF11">
    <property type="entry name" value="MITOCHONDRIAL COENZYME A DIPHOSPHATASE NUDT8"/>
    <property type="match status" value="1"/>
</dbReference>
<dbReference type="Pfam" id="PF00293">
    <property type="entry name" value="NUDIX"/>
    <property type="match status" value="1"/>
</dbReference>
<dbReference type="Gene3D" id="3.90.79.10">
    <property type="entry name" value="Nucleoside Triphosphate Pyrophosphohydrolase"/>
    <property type="match status" value="1"/>
</dbReference>
<evidence type="ECO:0000256" key="5">
    <source>
        <dbReference type="ARBA" id="ARBA00022842"/>
    </source>
</evidence>
<evidence type="ECO:0000256" key="4">
    <source>
        <dbReference type="ARBA" id="ARBA00022801"/>
    </source>
</evidence>
<dbReference type="SUPFAM" id="SSF55811">
    <property type="entry name" value="Nudix"/>
    <property type="match status" value="1"/>
</dbReference>
<dbReference type="EMBL" id="LT629785">
    <property type="protein sequence ID" value="SDU02121.1"/>
    <property type="molecule type" value="Genomic_DNA"/>
</dbReference>
<dbReference type="AlphaFoldDB" id="A0A1H2F440"/>
<evidence type="ECO:0000256" key="3">
    <source>
        <dbReference type="ARBA" id="ARBA00022723"/>
    </source>
</evidence>
<dbReference type="PANTHER" id="PTHR12992">
    <property type="entry name" value="NUDIX HYDROLASE"/>
    <property type="match status" value="1"/>
</dbReference>
<dbReference type="InterPro" id="IPR000086">
    <property type="entry name" value="NUDIX_hydrolase_dom"/>
</dbReference>
<proteinExistence type="predicted"/>
<dbReference type="GO" id="GO:0010945">
    <property type="term" value="F:coenzyme A diphosphatase activity"/>
    <property type="evidence" value="ECO:0007669"/>
    <property type="project" value="InterPro"/>
</dbReference>
<dbReference type="Proteomes" id="UP000243232">
    <property type="component" value="Chromosome I"/>
</dbReference>
<dbReference type="InterPro" id="IPR045121">
    <property type="entry name" value="CoAse"/>
</dbReference>
<evidence type="ECO:0000313" key="9">
    <source>
        <dbReference type="Proteomes" id="UP000243232"/>
    </source>
</evidence>
<feature type="domain" description="Nudix hydrolase" evidence="7">
    <location>
        <begin position="1"/>
        <end position="140"/>
    </location>
</feature>
<keyword evidence="9" id="KW-1185">Reference proteome</keyword>
<comment type="cofactor">
    <cofactor evidence="2">
        <name>Mg(2+)</name>
        <dbReference type="ChEBI" id="CHEBI:18420"/>
    </cofactor>
</comment>
<dbReference type="GO" id="GO:0046872">
    <property type="term" value="F:metal ion binding"/>
    <property type="evidence" value="ECO:0007669"/>
    <property type="project" value="UniProtKB-KW"/>
</dbReference>
<evidence type="ECO:0000256" key="2">
    <source>
        <dbReference type="ARBA" id="ARBA00001946"/>
    </source>
</evidence>
<dbReference type="InterPro" id="IPR015797">
    <property type="entry name" value="NUDIX_hydrolase-like_dom_sf"/>
</dbReference>
<dbReference type="STRING" id="364197.SAMN05216296_1306"/>
<keyword evidence="6" id="KW-0464">Manganese</keyword>
<accession>A0A1H2F440</accession>
<organism evidence="8 9">
    <name type="scientific">Pseudomonas pohangensis</name>
    <dbReference type="NCBI Taxonomy" id="364197"/>
    <lineage>
        <taxon>Bacteria</taxon>
        <taxon>Pseudomonadati</taxon>
        <taxon>Pseudomonadota</taxon>
        <taxon>Gammaproteobacteria</taxon>
        <taxon>Pseudomonadales</taxon>
        <taxon>Pseudomonadaceae</taxon>
        <taxon>Pseudomonas</taxon>
    </lineage>
</organism>
<evidence type="ECO:0000313" key="8">
    <source>
        <dbReference type="EMBL" id="SDU02121.1"/>
    </source>
</evidence>
<reference evidence="9" key="1">
    <citation type="submission" date="2016-10" db="EMBL/GenBank/DDBJ databases">
        <authorList>
            <person name="Varghese N."/>
            <person name="Submissions S."/>
        </authorList>
    </citation>
    <scope>NUCLEOTIDE SEQUENCE [LARGE SCALE GENOMIC DNA]</scope>
    <source>
        <strain evidence="9">DSM 17875</strain>
    </source>
</reference>
<sequence>MVLLLADCGLDGNPDEPVVLLMKRAERAGDPWSGHVSFPGGRVAREDASTRAAALRELQEETGFDPAGRVEAIGRLSDVLTKEHARPLPMVVSPYVYRTPQALRLKPGIEAAELHWVPLSWLSDPLRRQTLIWRVAGLRVPAPCIDLDGARLWGLSLMMTRELLRVARPGA</sequence>
<keyword evidence="4" id="KW-0378">Hydrolase</keyword>
<evidence type="ECO:0000259" key="7">
    <source>
        <dbReference type="PROSITE" id="PS51462"/>
    </source>
</evidence>
<dbReference type="PROSITE" id="PS51462">
    <property type="entry name" value="NUDIX"/>
    <property type="match status" value="1"/>
</dbReference>
<protein>
    <submittedName>
        <fullName evidence="8">NUDIX domain-containing protein</fullName>
    </submittedName>
</protein>
<name>A0A1H2F440_9PSED</name>
<keyword evidence="5" id="KW-0460">Magnesium</keyword>
<gene>
    <name evidence="8" type="ORF">SAMN05216296_1306</name>
</gene>
<keyword evidence="3" id="KW-0479">Metal-binding</keyword>
<evidence type="ECO:0000256" key="6">
    <source>
        <dbReference type="ARBA" id="ARBA00023211"/>
    </source>
</evidence>
<evidence type="ECO:0000256" key="1">
    <source>
        <dbReference type="ARBA" id="ARBA00001936"/>
    </source>
</evidence>